<evidence type="ECO:0000256" key="11">
    <source>
        <dbReference type="HAMAP-Rule" id="MF_00366"/>
    </source>
</evidence>
<dbReference type="InterPro" id="IPR036161">
    <property type="entry name" value="RPB6/omega-like_sf"/>
</dbReference>
<evidence type="ECO:0000256" key="9">
    <source>
        <dbReference type="ARBA" id="ARBA00030998"/>
    </source>
</evidence>
<dbReference type="Pfam" id="PF01192">
    <property type="entry name" value="RNA_pol_Rpb6"/>
    <property type="match status" value="1"/>
</dbReference>
<dbReference type="PANTHER" id="PTHR34476">
    <property type="entry name" value="DNA-DIRECTED RNA POLYMERASE SUBUNIT OMEGA"/>
    <property type="match status" value="1"/>
</dbReference>
<keyword evidence="7 11" id="KW-0804">Transcription</keyword>
<gene>
    <name evidence="11" type="primary">rpoZ</name>
    <name evidence="12" type="ORF">EV691_104116</name>
</gene>
<dbReference type="EMBL" id="SMMU01000004">
    <property type="protein sequence ID" value="TCL33442.1"/>
    <property type="molecule type" value="Genomic_DNA"/>
</dbReference>
<keyword evidence="5 11" id="KW-0808">Transferase</keyword>
<dbReference type="AlphaFoldDB" id="A0A4R1PPS2"/>
<dbReference type="EC" id="2.7.7.6" evidence="2 11"/>
<evidence type="ECO:0000256" key="4">
    <source>
        <dbReference type="ARBA" id="ARBA00022478"/>
    </source>
</evidence>
<evidence type="ECO:0000313" key="13">
    <source>
        <dbReference type="Proteomes" id="UP000295169"/>
    </source>
</evidence>
<organism evidence="12 13">
    <name type="scientific">Azotobacter chroococcum</name>
    <dbReference type="NCBI Taxonomy" id="353"/>
    <lineage>
        <taxon>Bacteria</taxon>
        <taxon>Pseudomonadati</taxon>
        <taxon>Pseudomonadota</taxon>
        <taxon>Gammaproteobacteria</taxon>
        <taxon>Pseudomonadales</taxon>
        <taxon>Pseudomonadaceae</taxon>
        <taxon>Azotobacter</taxon>
    </lineage>
</organism>
<keyword evidence="6 11" id="KW-0548">Nucleotidyltransferase</keyword>
<comment type="subunit">
    <text evidence="11">The RNAP catalytic core consists of 2 alpha, 1 beta, 1 beta' and 1 omega subunit. When a sigma factor is associated with the core the holoenzyme is formed, which can initiate transcription.</text>
</comment>
<dbReference type="SMART" id="SM01409">
    <property type="entry name" value="RNA_pol_Rpb6"/>
    <property type="match status" value="1"/>
</dbReference>
<evidence type="ECO:0000313" key="12">
    <source>
        <dbReference type="EMBL" id="TCL33442.1"/>
    </source>
</evidence>
<dbReference type="InterPro" id="IPR003716">
    <property type="entry name" value="DNA-dir_RNA_pol_omega"/>
</dbReference>
<dbReference type="SUPFAM" id="SSF63562">
    <property type="entry name" value="RPB6/omega subunit-like"/>
    <property type="match status" value="1"/>
</dbReference>
<comment type="function">
    <text evidence="11">Promotes RNA polymerase assembly. Latches the N- and C-terminal regions of the beta' subunit thereby facilitating its interaction with the beta and alpha subunits.</text>
</comment>
<name>A0A4R1PPS2_9GAMM</name>
<dbReference type="Gene3D" id="3.90.940.10">
    <property type="match status" value="1"/>
</dbReference>
<dbReference type="GO" id="GO:0000428">
    <property type="term" value="C:DNA-directed RNA polymerase complex"/>
    <property type="evidence" value="ECO:0007669"/>
    <property type="project" value="UniProtKB-KW"/>
</dbReference>
<reference evidence="12 13" key="1">
    <citation type="submission" date="2019-03" db="EMBL/GenBank/DDBJ databases">
        <title>Genomic Encyclopedia of Type Strains, Phase IV (KMG-IV): sequencing the most valuable type-strain genomes for metagenomic binning, comparative biology and taxonomic classification.</title>
        <authorList>
            <person name="Goeker M."/>
        </authorList>
    </citation>
    <scope>NUCLEOTIDE SEQUENCE [LARGE SCALE GENOMIC DNA]</scope>
    <source>
        <strain evidence="12 13">DSM 2286</strain>
    </source>
</reference>
<evidence type="ECO:0000256" key="3">
    <source>
        <dbReference type="ARBA" id="ARBA00013725"/>
    </source>
</evidence>
<dbReference type="InterPro" id="IPR006110">
    <property type="entry name" value="Pol_omega/Rpo6/RPB6"/>
</dbReference>
<keyword evidence="4 11" id="KW-0240">DNA-directed RNA polymerase</keyword>
<dbReference type="GO" id="GO:0003677">
    <property type="term" value="F:DNA binding"/>
    <property type="evidence" value="ECO:0007669"/>
    <property type="project" value="UniProtKB-UniRule"/>
</dbReference>
<evidence type="ECO:0000256" key="8">
    <source>
        <dbReference type="ARBA" id="ARBA00029924"/>
    </source>
</evidence>
<sequence>MARVTVEDCLDNVDNRFELVMLASKRSRQLATGGKEPRVPWENDKPTVVALREIAAGLVDYNVIAQDEIVAEEPLFAAFEEDSNEAL</sequence>
<dbReference type="GO" id="GO:0003899">
    <property type="term" value="F:DNA-directed RNA polymerase activity"/>
    <property type="evidence" value="ECO:0007669"/>
    <property type="project" value="UniProtKB-UniRule"/>
</dbReference>
<accession>A0A4R1PPS2</accession>
<evidence type="ECO:0000256" key="5">
    <source>
        <dbReference type="ARBA" id="ARBA00022679"/>
    </source>
</evidence>
<evidence type="ECO:0000256" key="6">
    <source>
        <dbReference type="ARBA" id="ARBA00022695"/>
    </source>
</evidence>
<dbReference type="HAMAP" id="MF_00366">
    <property type="entry name" value="RNApol_bact_RpoZ"/>
    <property type="match status" value="1"/>
</dbReference>
<dbReference type="NCBIfam" id="TIGR00690">
    <property type="entry name" value="rpoZ"/>
    <property type="match status" value="1"/>
</dbReference>
<evidence type="ECO:0000256" key="2">
    <source>
        <dbReference type="ARBA" id="ARBA00012418"/>
    </source>
</evidence>
<dbReference type="RefSeq" id="WP_131300778.1">
    <property type="nucleotide sequence ID" value="NZ_JBHLST010000117.1"/>
</dbReference>
<comment type="caution">
    <text evidence="12">The sequence shown here is derived from an EMBL/GenBank/DDBJ whole genome shotgun (WGS) entry which is preliminary data.</text>
</comment>
<comment type="catalytic activity">
    <reaction evidence="10 11">
        <text>RNA(n) + a ribonucleoside 5'-triphosphate = RNA(n+1) + diphosphate</text>
        <dbReference type="Rhea" id="RHEA:21248"/>
        <dbReference type="Rhea" id="RHEA-COMP:14527"/>
        <dbReference type="Rhea" id="RHEA-COMP:17342"/>
        <dbReference type="ChEBI" id="CHEBI:33019"/>
        <dbReference type="ChEBI" id="CHEBI:61557"/>
        <dbReference type="ChEBI" id="CHEBI:140395"/>
        <dbReference type="EC" id="2.7.7.6"/>
    </reaction>
</comment>
<proteinExistence type="inferred from homology"/>
<evidence type="ECO:0000256" key="1">
    <source>
        <dbReference type="ARBA" id="ARBA00006711"/>
    </source>
</evidence>
<dbReference type="PANTHER" id="PTHR34476:SF1">
    <property type="entry name" value="DNA-DIRECTED RNA POLYMERASE SUBUNIT OMEGA"/>
    <property type="match status" value="1"/>
</dbReference>
<evidence type="ECO:0000256" key="7">
    <source>
        <dbReference type="ARBA" id="ARBA00023163"/>
    </source>
</evidence>
<protein>
    <recommendedName>
        <fullName evidence="3 11">DNA-directed RNA polymerase subunit omega</fullName>
        <shortName evidence="11">RNAP omega subunit</shortName>
        <ecNumber evidence="2 11">2.7.7.6</ecNumber>
    </recommendedName>
    <alternativeName>
        <fullName evidence="9 11">RNA polymerase omega subunit</fullName>
    </alternativeName>
    <alternativeName>
        <fullName evidence="8 11">Transcriptase subunit omega</fullName>
    </alternativeName>
</protein>
<dbReference type="GO" id="GO:0006351">
    <property type="term" value="P:DNA-templated transcription"/>
    <property type="evidence" value="ECO:0007669"/>
    <property type="project" value="UniProtKB-UniRule"/>
</dbReference>
<evidence type="ECO:0000256" key="10">
    <source>
        <dbReference type="ARBA" id="ARBA00048552"/>
    </source>
</evidence>
<dbReference type="Proteomes" id="UP000295169">
    <property type="component" value="Unassembled WGS sequence"/>
</dbReference>
<comment type="similarity">
    <text evidence="1 11">Belongs to the RNA polymerase subunit omega family.</text>
</comment>